<sequence length="420" mass="45020">MNTRDLFEHRATRGTPRGAAAVWRDAHGGARAVDAPRPTWPFRLALAAWVVALVVGAFAVRQPDDSPVASTATSTDDEGTPTSSEPLPAPLLIEGGTLSRERGGVSRPTDPAYDADDLFDGIVQFEPSPGAPVTTAKVYARPLDPFAGPIFVLETRSDGGFRPLGANLTPAELERYSELVERDGGSWVLRSESDLVEVANIVDDWNTRLTLGWQFGFELPGDRFATLSAEMGTPDRPISEWLMISRLAVATAETGRLTVAPTDVLGAPGVVIDTGNGSGNEVVWSDSGALYRLDSTTIVGDTAVGRDATEDVGRLRLVERAEWVEAIRMSMRESIAERLAGWAFLPTILVAVASAVWFLVRRSHLAAVIAVAVAVAVTLFWARGRSAIELAVAVAGLAIAWWRHRSRTAAHVPADARTDP</sequence>
<evidence type="ECO:0000256" key="1">
    <source>
        <dbReference type="SAM" id="MobiDB-lite"/>
    </source>
</evidence>
<dbReference type="AlphaFoldDB" id="A0A6J6GBF9"/>
<name>A0A6J6GBF9_9ZZZZ</name>
<accession>A0A6J6GBF9</accession>
<evidence type="ECO:0000313" key="3">
    <source>
        <dbReference type="EMBL" id="CAB4598521.1"/>
    </source>
</evidence>
<gene>
    <name evidence="3" type="ORF">UFOPK1493_04160</name>
</gene>
<organism evidence="3">
    <name type="scientific">freshwater metagenome</name>
    <dbReference type="NCBI Taxonomy" id="449393"/>
    <lineage>
        <taxon>unclassified sequences</taxon>
        <taxon>metagenomes</taxon>
        <taxon>ecological metagenomes</taxon>
    </lineage>
</organism>
<proteinExistence type="predicted"/>
<evidence type="ECO:0000256" key="2">
    <source>
        <dbReference type="SAM" id="Phobius"/>
    </source>
</evidence>
<keyword evidence="2" id="KW-0472">Membrane</keyword>
<dbReference type="EMBL" id="CAEZSR010000295">
    <property type="protein sequence ID" value="CAB4598521.1"/>
    <property type="molecule type" value="Genomic_DNA"/>
</dbReference>
<feature type="transmembrane region" description="Helical" evidence="2">
    <location>
        <begin position="387"/>
        <end position="404"/>
    </location>
</feature>
<keyword evidence="2" id="KW-1133">Transmembrane helix</keyword>
<protein>
    <submittedName>
        <fullName evidence="3">Unannotated protein</fullName>
    </submittedName>
</protein>
<feature type="region of interest" description="Disordered" evidence="1">
    <location>
        <begin position="64"/>
        <end position="107"/>
    </location>
</feature>
<feature type="transmembrane region" description="Helical" evidence="2">
    <location>
        <begin position="339"/>
        <end position="359"/>
    </location>
</feature>
<feature type="compositionally biased region" description="Polar residues" evidence="1">
    <location>
        <begin position="68"/>
        <end position="85"/>
    </location>
</feature>
<keyword evidence="2" id="KW-0812">Transmembrane</keyword>
<reference evidence="3" key="1">
    <citation type="submission" date="2020-05" db="EMBL/GenBank/DDBJ databases">
        <authorList>
            <person name="Chiriac C."/>
            <person name="Salcher M."/>
            <person name="Ghai R."/>
            <person name="Kavagutti S V."/>
        </authorList>
    </citation>
    <scope>NUCLEOTIDE SEQUENCE</scope>
</reference>
<feature type="transmembrane region" description="Helical" evidence="2">
    <location>
        <begin position="365"/>
        <end position="382"/>
    </location>
</feature>